<comment type="caution">
    <text evidence="1">The sequence shown here is derived from an EMBL/GenBank/DDBJ whole genome shotgun (WGS) entry which is preliminary data.</text>
</comment>
<evidence type="ECO:0000313" key="2">
    <source>
        <dbReference type="Proteomes" id="UP000499080"/>
    </source>
</evidence>
<proteinExistence type="predicted"/>
<organism evidence="1 2">
    <name type="scientific">Araneus ventricosus</name>
    <name type="common">Orbweaver spider</name>
    <name type="synonym">Epeira ventricosa</name>
    <dbReference type="NCBI Taxonomy" id="182803"/>
    <lineage>
        <taxon>Eukaryota</taxon>
        <taxon>Metazoa</taxon>
        <taxon>Ecdysozoa</taxon>
        <taxon>Arthropoda</taxon>
        <taxon>Chelicerata</taxon>
        <taxon>Arachnida</taxon>
        <taxon>Araneae</taxon>
        <taxon>Araneomorphae</taxon>
        <taxon>Entelegynae</taxon>
        <taxon>Araneoidea</taxon>
        <taxon>Araneidae</taxon>
        <taxon>Araneus</taxon>
    </lineage>
</organism>
<dbReference type="AlphaFoldDB" id="A0A4Y2Q0L5"/>
<sequence length="104" mass="11800">MVILRGVRHRSKASEYTRWPKTCGQAFYRWTTINFRMADSESFLSTANFTLYCWLLYLSNILVKKQFVAENTLLVASAEQHNSDNGFSPFGVEGGRGVNVASIK</sequence>
<name>A0A4Y2Q0L5_ARAVE</name>
<keyword evidence="2" id="KW-1185">Reference proteome</keyword>
<gene>
    <name evidence="1" type="ORF">AVEN_140387_1</name>
</gene>
<protein>
    <submittedName>
        <fullName evidence="1">Uncharacterized protein</fullName>
    </submittedName>
</protein>
<dbReference type="Proteomes" id="UP000499080">
    <property type="component" value="Unassembled WGS sequence"/>
</dbReference>
<evidence type="ECO:0000313" key="1">
    <source>
        <dbReference type="EMBL" id="GBN57029.1"/>
    </source>
</evidence>
<reference evidence="1 2" key="1">
    <citation type="journal article" date="2019" name="Sci. Rep.">
        <title>Orb-weaving spider Araneus ventricosus genome elucidates the spidroin gene catalogue.</title>
        <authorList>
            <person name="Kono N."/>
            <person name="Nakamura H."/>
            <person name="Ohtoshi R."/>
            <person name="Moran D.A.P."/>
            <person name="Shinohara A."/>
            <person name="Yoshida Y."/>
            <person name="Fujiwara M."/>
            <person name="Mori M."/>
            <person name="Tomita M."/>
            <person name="Arakawa K."/>
        </authorList>
    </citation>
    <scope>NUCLEOTIDE SEQUENCE [LARGE SCALE GENOMIC DNA]</scope>
</reference>
<dbReference type="EMBL" id="BGPR01218354">
    <property type="protein sequence ID" value="GBN57029.1"/>
    <property type="molecule type" value="Genomic_DNA"/>
</dbReference>
<accession>A0A4Y2Q0L5</accession>